<evidence type="ECO:0000313" key="3">
    <source>
        <dbReference type="EMBL" id="GEK81032.1"/>
    </source>
</evidence>
<protein>
    <recommendedName>
        <fullName evidence="2">AAA+ ATPase domain-containing protein</fullName>
    </recommendedName>
</protein>
<dbReference type="EMBL" id="BJUU01000018">
    <property type="protein sequence ID" value="GEK81032.1"/>
    <property type="molecule type" value="Genomic_DNA"/>
</dbReference>
<feature type="compositionally biased region" description="Low complexity" evidence="1">
    <location>
        <begin position="450"/>
        <end position="466"/>
    </location>
</feature>
<gene>
    <name evidence="3" type="ORF">ABA31_23830</name>
</gene>
<dbReference type="SMART" id="SM00382">
    <property type="entry name" value="AAA"/>
    <property type="match status" value="1"/>
</dbReference>
<feature type="domain" description="AAA+ ATPase" evidence="2">
    <location>
        <begin position="129"/>
        <end position="261"/>
    </location>
</feature>
<dbReference type="GO" id="GO:0043531">
    <property type="term" value="F:ADP binding"/>
    <property type="evidence" value="ECO:0007669"/>
    <property type="project" value="InterPro"/>
</dbReference>
<dbReference type="Gene3D" id="1.25.40.10">
    <property type="entry name" value="Tetratricopeptide repeat domain"/>
    <property type="match status" value="2"/>
</dbReference>
<evidence type="ECO:0000313" key="4">
    <source>
        <dbReference type="Proteomes" id="UP000321749"/>
    </source>
</evidence>
<evidence type="ECO:0000256" key="1">
    <source>
        <dbReference type="SAM" id="MobiDB-lite"/>
    </source>
</evidence>
<dbReference type="Gene3D" id="3.40.50.300">
    <property type="entry name" value="P-loop containing nucleotide triphosphate hydrolases"/>
    <property type="match status" value="1"/>
</dbReference>
<name>A0AA87UY56_9MICO</name>
<evidence type="ECO:0000259" key="2">
    <source>
        <dbReference type="SMART" id="SM00382"/>
    </source>
</evidence>
<keyword evidence="4" id="KW-1185">Reference proteome</keyword>
<dbReference type="Pfam" id="PF13424">
    <property type="entry name" value="TPR_12"/>
    <property type="match status" value="1"/>
</dbReference>
<dbReference type="SUPFAM" id="SSF48452">
    <property type="entry name" value="TPR-like"/>
    <property type="match status" value="3"/>
</dbReference>
<sequence length="842" mass="88108">MSTPPLRTDEVPARLRALRAEAGDPSYAEVARRVTALRTASGREGAVSRATVYDCFRDGRKRFDTALIIAIVRALARDEATARAWASALAVLGQRIGAAAVVTVTDALPAPAAPFVGRARELAALTGRPGAHWISAMPGAGKTALAVQAAREAIDSGAADGAVVADLRGHSPVGPPADPQAVVRAALRVLGDRSGPLPAASARRLLRDLLRAQRRVLLLDDAASLEQVEAIVPDPPGMVIVTSRIVAAAPRFRPMELPLFAPYESLALLDALAGRAAIERDPRAAEELLQLTEHQPLAVSITASRVAAAAGWTLAEHLELARARRAGLRLDAPVARSLEATYRVLSEPAQRLLRGLAAHPVALLDGESIRVIADAAADEVDAALAELARHSLITRSAAGAVEMHELVRVHAADRGLELDPASRRRAAAERLHRSVIDRAWSAHLGRSRSRQSAGRAPRTAHRPAPATREEAEATFTDDLDLLLHVALHASADDGPAPVNLIAETLDDALHRAGRADDAERLFREALRVARERGDAEGELRALVDLGATLTHTGRSAEAEAVLSGVDRALPGWPAEAPLALGALGTSLLAQGRTVEARVCLERGIEAALGQDDLWREGLLWNSMALLQLRTGELAACRASLERSTTISARCGDLAAAARGHVNLAKLLLELDDPAAAAVEAQHGLTAMESLGHVPGTVVATSNLAASLCALGNLEEAAELAERGLGAARAAGMQQAELELLRTLGGTRLGRGAIETARATFDDALRLARSLGDRIGAADCLEDLGDCARAAGDEGTARRRWEGAAAERATAGSPAGAVLAKLSALPAPVPVGRAARRPQPATP</sequence>
<dbReference type="SUPFAM" id="SSF52540">
    <property type="entry name" value="P-loop containing nucleoside triphosphate hydrolases"/>
    <property type="match status" value="1"/>
</dbReference>
<dbReference type="RefSeq" id="WP_146795854.1">
    <property type="nucleotide sequence ID" value="NZ_BJUU01000018.1"/>
</dbReference>
<dbReference type="PANTHER" id="PTHR47691:SF3">
    <property type="entry name" value="HTH-TYPE TRANSCRIPTIONAL REGULATOR RV0890C-RELATED"/>
    <property type="match status" value="1"/>
</dbReference>
<organism evidence="3 4">
    <name type="scientific">Agrococcus baldri</name>
    <dbReference type="NCBI Taxonomy" id="153730"/>
    <lineage>
        <taxon>Bacteria</taxon>
        <taxon>Bacillati</taxon>
        <taxon>Actinomycetota</taxon>
        <taxon>Actinomycetes</taxon>
        <taxon>Micrococcales</taxon>
        <taxon>Microbacteriaceae</taxon>
        <taxon>Agrococcus</taxon>
    </lineage>
</organism>
<dbReference type="Proteomes" id="UP000321749">
    <property type="component" value="Unassembled WGS sequence"/>
</dbReference>
<comment type="caution">
    <text evidence="3">The sequence shown here is derived from an EMBL/GenBank/DDBJ whole genome shotgun (WGS) entry which is preliminary data.</text>
</comment>
<dbReference type="AlphaFoldDB" id="A0AA87UY56"/>
<feature type="region of interest" description="Disordered" evidence="1">
    <location>
        <begin position="446"/>
        <end position="470"/>
    </location>
</feature>
<dbReference type="InterPro" id="IPR003593">
    <property type="entry name" value="AAA+_ATPase"/>
</dbReference>
<dbReference type="InterPro" id="IPR027417">
    <property type="entry name" value="P-loop_NTPase"/>
</dbReference>
<proteinExistence type="predicted"/>
<accession>A0AA87UY56</accession>
<dbReference type="PANTHER" id="PTHR47691">
    <property type="entry name" value="REGULATOR-RELATED"/>
    <property type="match status" value="1"/>
</dbReference>
<dbReference type="InterPro" id="IPR011990">
    <property type="entry name" value="TPR-like_helical_dom_sf"/>
</dbReference>
<reference evidence="3 4" key="1">
    <citation type="submission" date="2019-07" db="EMBL/GenBank/DDBJ databases">
        <title>Whole genome shotgun sequence of Agrococcus baldri NBRC 103055.</title>
        <authorList>
            <person name="Hosoyama A."/>
            <person name="Uohara A."/>
            <person name="Ohji S."/>
            <person name="Ichikawa N."/>
        </authorList>
    </citation>
    <scope>NUCLEOTIDE SEQUENCE [LARGE SCALE GENOMIC DNA]</scope>
    <source>
        <strain evidence="3 4">NBRC 103055</strain>
    </source>
</reference>